<organism evidence="2 3">
    <name type="scientific">Methylobacterium hispanicum</name>
    <dbReference type="NCBI Taxonomy" id="270350"/>
    <lineage>
        <taxon>Bacteria</taxon>
        <taxon>Pseudomonadati</taxon>
        <taxon>Pseudomonadota</taxon>
        <taxon>Alphaproteobacteria</taxon>
        <taxon>Hyphomicrobiales</taxon>
        <taxon>Methylobacteriaceae</taxon>
        <taxon>Methylobacterium</taxon>
    </lineage>
</organism>
<comment type="caution">
    <text evidence="2">The sequence shown here is derived from an EMBL/GenBank/DDBJ whole genome shotgun (WGS) entry which is preliminary data.</text>
</comment>
<dbReference type="Proteomes" id="UP001055247">
    <property type="component" value="Unassembled WGS sequence"/>
</dbReference>
<keyword evidence="3" id="KW-1185">Reference proteome</keyword>
<reference evidence="2" key="1">
    <citation type="journal article" date="2016" name="Front. Microbiol.">
        <title>Genome Sequence of the Piezophilic, Mesophilic Sulfate-Reducing Bacterium Desulfovibrio indicus J2T.</title>
        <authorList>
            <person name="Cao J."/>
            <person name="Maignien L."/>
            <person name="Shao Z."/>
            <person name="Alain K."/>
            <person name="Jebbar M."/>
        </authorList>
    </citation>
    <scope>NUCLEOTIDE SEQUENCE</scope>
    <source>
        <strain evidence="2">DSM 16372</strain>
    </source>
</reference>
<dbReference type="EMBL" id="BPQO01000012">
    <property type="protein sequence ID" value="GJD89467.1"/>
    <property type="molecule type" value="Genomic_DNA"/>
</dbReference>
<evidence type="ECO:0000313" key="3">
    <source>
        <dbReference type="Proteomes" id="UP001055247"/>
    </source>
</evidence>
<reference evidence="2" key="2">
    <citation type="submission" date="2021-08" db="EMBL/GenBank/DDBJ databases">
        <authorList>
            <person name="Tani A."/>
            <person name="Ola A."/>
            <person name="Ogura Y."/>
            <person name="Katsura K."/>
            <person name="Hayashi T."/>
        </authorList>
    </citation>
    <scope>NUCLEOTIDE SEQUENCE</scope>
    <source>
        <strain evidence="2">DSM 16372</strain>
    </source>
</reference>
<dbReference type="AlphaFoldDB" id="A0AAV4ZLZ7"/>
<proteinExistence type="predicted"/>
<protein>
    <recommendedName>
        <fullName evidence="4">Copper resistance protein CopC</fullName>
    </recommendedName>
</protein>
<name>A0AAV4ZLZ7_9HYPH</name>
<feature type="chain" id="PRO_5043943788" description="Copper resistance protein CopC" evidence="1">
    <location>
        <begin position="22"/>
        <end position="120"/>
    </location>
</feature>
<evidence type="ECO:0008006" key="4">
    <source>
        <dbReference type="Google" id="ProtNLM"/>
    </source>
</evidence>
<gene>
    <name evidence="2" type="ORF">BHAOGJBA_2994</name>
</gene>
<evidence type="ECO:0000256" key="1">
    <source>
        <dbReference type="SAM" id="SignalP"/>
    </source>
</evidence>
<keyword evidence="1" id="KW-0732">Signal</keyword>
<dbReference type="RefSeq" id="WP_066924553.1">
    <property type="nucleotide sequence ID" value="NZ_BPQO01000012.1"/>
</dbReference>
<evidence type="ECO:0000313" key="2">
    <source>
        <dbReference type="EMBL" id="GJD89467.1"/>
    </source>
</evidence>
<feature type="signal peptide" evidence="1">
    <location>
        <begin position="1"/>
        <end position="21"/>
    </location>
</feature>
<sequence length="120" mass="12184">MRTALRAAALVLALGATPALGAGPNGGQTTVSDGHPVEFVATESGVTFFLSDEAGKPVDTAGLAAKAFIQAGGRTETVTLRPAAPNRLVGDLKAPLAVGTKVVLSAKLHGHSLQARFEQR</sequence>
<accession>A0AAV4ZLZ7</accession>